<comment type="function">
    <text evidence="8">Mediates nucleation of actin filaments and thereby promotes actin polymerization. Plays a role in the regulation of actin filament length. Required for normal sarcomere organization in the heart, and for normal heart function.</text>
</comment>
<dbReference type="RefSeq" id="XP_028810709.1">
    <property type="nucleotide sequence ID" value="XM_028954876.1"/>
</dbReference>
<evidence type="ECO:0000256" key="8">
    <source>
        <dbReference type="ARBA" id="ARBA00056797"/>
    </source>
</evidence>
<feature type="compositionally biased region" description="Acidic residues" evidence="11">
    <location>
        <begin position="134"/>
        <end position="155"/>
    </location>
</feature>
<dbReference type="InterPro" id="IPR003124">
    <property type="entry name" value="WH2_dom"/>
</dbReference>
<evidence type="ECO:0000256" key="10">
    <source>
        <dbReference type="ARBA" id="ARBA00082065"/>
    </source>
</evidence>
<dbReference type="GO" id="GO:0005523">
    <property type="term" value="F:tropomyosin binding"/>
    <property type="evidence" value="ECO:0007669"/>
    <property type="project" value="InterPro"/>
</dbReference>
<dbReference type="Pfam" id="PF03250">
    <property type="entry name" value="Tropomodulin"/>
    <property type="match status" value="1"/>
</dbReference>
<dbReference type="PANTHER" id="PTHR10901:SF12">
    <property type="entry name" value="LEIOMODIN-2"/>
    <property type="match status" value="1"/>
</dbReference>
<dbReference type="GO" id="GO:0031430">
    <property type="term" value="C:M band"/>
    <property type="evidence" value="ECO:0007669"/>
    <property type="project" value="UniProtKB-SubCell"/>
</dbReference>
<keyword evidence="4" id="KW-0175">Coiled coil</keyword>
<feature type="region of interest" description="Disordered" evidence="11">
    <location>
        <begin position="450"/>
        <end position="528"/>
    </location>
</feature>
<dbReference type="Ensembl" id="ENSDCDT00010053866.1">
    <property type="protein sequence ID" value="ENSDCDP00010043792.1"/>
    <property type="gene ID" value="ENSDCDG00010027255.1"/>
</dbReference>
<dbReference type="GeneID" id="114764907"/>
<proteinExistence type="inferred from homology"/>
<feature type="compositionally biased region" description="Basic and acidic residues" evidence="11">
    <location>
        <begin position="353"/>
        <end position="367"/>
    </location>
</feature>
<dbReference type="AlphaFoldDB" id="A0AAY4DE26"/>
<name>A0AAY4DE26_9TELE</name>
<reference evidence="13" key="2">
    <citation type="submission" date="2025-08" db="UniProtKB">
        <authorList>
            <consortium name="Ensembl"/>
        </authorList>
    </citation>
    <scope>IDENTIFICATION</scope>
</reference>
<keyword evidence="14" id="KW-1185">Reference proteome</keyword>
<dbReference type="GO" id="GO:0051694">
    <property type="term" value="P:pointed-end actin filament capping"/>
    <property type="evidence" value="ECO:0007669"/>
    <property type="project" value="InterPro"/>
</dbReference>
<comment type="subcellular location">
    <subcellularLocation>
        <location evidence="1">Cytoplasm</location>
        <location evidence="1">Cytoskeleton</location>
    </subcellularLocation>
    <subcellularLocation>
        <location evidence="7">Cytoplasm</location>
        <location evidence="7">Myofibril</location>
        <location evidence="7">Sarcomere</location>
        <location evidence="7">M line</location>
    </subcellularLocation>
</comment>
<feature type="compositionally biased region" description="Basic and acidic residues" evidence="11">
    <location>
        <begin position="120"/>
        <end position="133"/>
    </location>
</feature>
<feature type="region of interest" description="Disordered" evidence="11">
    <location>
        <begin position="342"/>
        <end position="437"/>
    </location>
</feature>
<dbReference type="PROSITE" id="PS51082">
    <property type="entry name" value="WH2"/>
    <property type="match status" value="1"/>
</dbReference>
<dbReference type="GO" id="GO:0007015">
    <property type="term" value="P:actin filament organization"/>
    <property type="evidence" value="ECO:0007669"/>
    <property type="project" value="TreeGrafter"/>
</dbReference>
<reference evidence="13 14" key="1">
    <citation type="submission" date="2020-06" db="EMBL/GenBank/DDBJ databases">
        <authorList>
            <consortium name="Wellcome Sanger Institute Data Sharing"/>
        </authorList>
    </citation>
    <scope>NUCLEOTIDE SEQUENCE [LARGE SCALE GENOMIC DNA]</scope>
</reference>
<dbReference type="FunFam" id="3.80.10.10:FF:000132">
    <property type="entry name" value="Leiomodin 2"/>
    <property type="match status" value="1"/>
</dbReference>
<dbReference type="PANTHER" id="PTHR10901">
    <property type="entry name" value="TROPOMODULIN"/>
    <property type="match status" value="1"/>
</dbReference>
<evidence type="ECO:0000259" key="12">
    <source>
        <dbReference type="PROSITE" id="PS51082"/>
    </source>
</evidence>
<dbReference type="GO" id="GO:0030239">
    <property type="term" value="P:myofibril assembly"/>
    <property type="evidence" value="ECO:0007669"/>
    <property type="project" value="TreeGrafter"/>
</dbReference>
<keyword evidence="6" id="KW-0206">Cytoskeleton</keyword>
<evidence type="ECO:0000256" key="1">
    <source>
        <dbReference type="ARBA" id="ARBA00004245"/>
    </source>
</evidence>
<feature type="compositionally biased region" description="Polar residues" evidence="11">
    <location>
        <begin position="388"/>
        <end position="403"/>
    </location>
</feature>
<feature type="compositionally biased region" description="Pro residues" evidence="11">
    <location>
        <begin position="417"/>
        <end position="432"/>
    </location>
</feature>
<protein>
    <recommendedName>
        <fullName evidence="9">Leiomodin-2</fullName>
    </recommendedName>
    <alternativeName>
        <fullName evidence="10">Cardiac leiomodin</fullName>
    </alternativeName>
</protein>
<dbReference type="GeneTree" id="ENSGT00940000156567"/>
<sequence length="541" mass="60860">MSTFGYRRELSKYEDLDEDELLASLSPEELQELEKELCDIDPDDNVPIGHRQRDQTVKTPTGTFSREALMKYWENETRKLLEEERKEAKQSDEDEEGSGEECMTEGESDASEDEKDEHEEDKKDHSDGNNNDDKEQEDEEEDEFEESEEDEDDTETNVQVPVLNFPKQEEPLRQSPVVAAECSSFRTATPPNRLSGNPTVVDEALEKVLANQEDTTEVNLNNIDNISQETLICFAEALTSNTQVTSFSLANTRADDQVAFAIAKMLRENRCITSLNIESNFISGKGVLALVQSLTKNSTLTELRFHNQRHICGGQVEMEVVKLLRENTTLLKLGYQFDLPGPRMSMTSILTRNQDRQRQRRMEEHRKLGGQPGAMATNPRTAALQKGTPASSPYGSPQNSPWSSPKLPHSNLVKNAPPAPPPPPPPPPPPLLSNPLVEKKSPTRTIAEVIKRHEECHRNHELGEIKGKNKSKTKKAKKGPKVKETSILKELKNALRPIADKRSEESRPSTPQRSAHDELMAAIRGSSVKSLRKVEVPNYLR</sequence>
<feature type="compositionally biased region" description="Basic and acidic residues" evidence="11">
    <location>
        <begin position="450"/>
        <end position="467"/>
    </location>
</feature>
<evidence type="ECO:0000256" key="11">
    <source>
        <dbReference type="SAM" id="MobiDB-lite"/>
    </source>
</evidence>
<evidence type="ECO:0000256" key="2">
    <source>
        <dbReference type="ARBA" id="ARBA00009345"/>
    </source>
</evidence>
<evidence type="ECO:0000256" key="7">
    <source>
        <dbReference type="ARBA" id="ARBA00037833"/>
    </source>
</evidence>
<dbReference type="Gene3D" id="3.80.10.10">
    <property type="entry name" value="Ribonuclease Inhibitor"/>
    <property type="match status" value="2"/>
</dbReference>
<evidence type="ECO:0000256" key="4">
    <source>
        <dbReference type="ARBA" id="ARBA00023054"/>
    </source>
</evidence>
<feature type="region of interest" description="Disordered" evidence="11">
    <location>
        <begin position="39"/>
        <end position="69"/>
    </location>
</feature>
<keyword evidence="3" id="KW-0963">Cytoplasm</keyword>
<feature type="domain" description="WH2" evidence="12">
    <location>
        <begin position="515"/>
        <end position="534"/>
    </location>
</feature>
<dbReference type="GO" id="GO:0005865">
    <property type="term" value="C:striated muscle thin filament"/>
    <property type="evidence" value="ECO:0007669"/>
    <property type="project" value="TreeGrafter"/>
</dbReference>
<feature type="region of interest" description="Disordered" evidence="11">
    <location>
        <begin position="83"/>
        <end position="158"/>
    </location>
</feature>
<dbReference type="SUPFAM" id="SSF52047">
    <property type="entry name" value="RNI-like"/>
    <property type="match status" value="1"/>
</dbReference>
<comment type="similarity">
    <text evidence="2">Belongs to the tropomodulin family.</text>
</comment>
<keyword evidence="5" id="KW-0009">Actin-binding</keyword>
<dbReference type="GO" id="GO:0003779">
    <property type="term" value="F:actin binding"/>
    <property type="evidence" value="ECO:0007669"/>
    <property type="project" value="UniProtKB-KW"/>
</dbReference>
<feature type="compositionally biased region" description="Basic and acidic residues" evidence="11">
    <location>
        <begin position="481"/>
        <end position="507"/>
    </location>
</feature>
<feature type="compositionally biased region" description="Acidic residues" evidence="11">
    <location>
        <begin position="92"/>
        <end position="119"/>
    </location>
</feature>
<dbReference type="InterPro" id="IPR032675">
    <property type="entry name" value="LRR_dom_sf"/>
</dbReference>
<evidence type="ECO:0000256" key="6">
    <source>
        <dbReference type="ARBA" id="ARBA00023212"/>
    </source>
</evidence>
<gene>
    <name evidence="13" type="primary">lmod2b</name>
</gene>
<evidence type="ECO:0000313" key="14">
    <source>
        <dbReference type="Proteomes" id="UP000694580"/>
    </source>
</evidence>
<dbReference type="Proteomes" id="UP000694580">
    <property type="component" value="Chromosome 15"/>
</dbReference>
<evidence type="ECO:0000313" key="13">
    <source>
        <dbReference type="Ensembl" id="ENSDCDP00010043792.1"/>
    </source>
</evidence>
<feature type="compositionally biased region" description="Basic residues" evidence="11">
    <location>
        <begin position="468"/>
        <end position="480"/>
    </location>
</feature>
<accession>A0AAY4DE26</accession>
<dbReference type="GO" id="GO:0006936">
    <property type="term" value="P:muscle contraction"/>
    <property type="evidence" value="ECO:0007669"/>
    <property type="project" value="TreeGrafter"/>
</dbReference>
<reference evidence="13" key="3">
    <citation type="submission" date="2025-09" db="UniProtKB">
        <authorList>
            <consortium name="Ensembl"/>
        </authorList>
    </citation>
    <scope>IDENTIFICATION</scope>
</reference>
<organism evidence="13 14">
    <name type="scientific">Denticeps clupeoides</name>
    <name type="common">denticle herring</name>
    <dbReference type="NCBI Taxonomy" id="299321"/>
    <lineage>
        <taxon>Eukaryota</taxon>
        <taxon>Metazoa</taxon>
        <taxon>Chordata</taxon>
        <taxon>Craniata</taxon>
        <taxon>Vertebrata</taxon>
        <taxon>Euteleostomi</taxon>
        <taxon>Actinopterygii</taxon>
        <taxon>Neopterygii</taxon>
        <taxon>Teleostei</taxon>
        <taxon>Clupei</taxon>
        <taxon>Clupeiformes</taxon>
        <taxon>Denticipitoidei</taxon>
        <taxon>Denticipitidae</taxon>
        <taxon>Denticeps</taxon>
    </lineage>
</organism>
<evidence type="ECO:0000256" key="9">
    <source>
        <dbReference type="ARBA" id="ARBA00070933"/>
    </source>
</evidence>
<dbReference type="InterPro" id="IPR004934">
    <property type="entry name" value="TMOD"/>
</dbReference>
<evidence type="ECO:0000256" key="5">
    <source>
        <dbReference type="ARBA" id="ARBA00023203"/>
    </source>
</evidence>
<evidence type="ECO:0000256" key="3">
    <source>
        <dbReference type="ARBA" id="ARBA00022490"/>
    </source>
</evidence>